<dbReference type="RefSeq" id="WP_264384372.1">
    <property type="nucleotide sequence ID" value="NZ_CP074352.1"/>
</dbReference>
<gene>
    <name evidence="2" type="ORF">KFZ77_12450</name>
</gene>
<sequence>MNTSHAFLLHSTCSQAQWLEKLAQGGCFLIAEAAINSAVPGVAERWGGSLEQTRLYWGEAGRVHASISPYCFPVNPENWDAVREQLLTQHGWGIGIQLDWFMRAMPPVEQLKSLQKHLREWNTVVTPSGENAILRVGDWRVVKPLLEASTAPEASAFYGPIGSFWQLTPEGGAETLTLTQREKVAATPPPRTLSAAQWLALLGPSELDVYQRYMAHLREYHGRWRDTDDDSLLAFTQQQSEAAQLHGFNSERDIVRYLALASELEPSFIEAEWAQPVLSQPEYIGTQNRMDRLFEKAIQHLENA</sequence>
<organism evidence="2 3">
    <name type="scientific">Siccibacter colletis</name>
    <dbReference type="NCBI Taxonomy" id="1505757"/>
    <lineage>
        <taxon>Bacteria</taxon>
        <taxon>Pseudomonadati</taxon>
        <taxon>Pseudomonadota</taxon>
        <taxon>Gammaproteobacteria</taxon>
        <taxon>Enterobacterales</taxon>
        <taxon>Enterobacteriaceae</taxon>
        <taxon>Siccibacter</taxon>
    </lineage>
</organism>
<dbReference type="InterPro" id="IPR025391">
    <property type="entry name" value="DUF4123"/>
</dbReference>
<proteinExistence type="predicted"/>
<evidence type="ECO:0000313" key="3">
    <source>
        <dbReference type="Proteomes" id="UP001156318"/>
    </source>
</evidence>
<name>A0ABY6JA31_9ENTR</name>
<feature type="domain" description="DUF4123" evidence="1">
    <location>
        <begin position="27"/>
        <end position="155"/>
    </location>
</feature>
<dbReference type="Pfam" id="PF13503">
    <property type="entry name" value="DUF4123"/>
    <property type="match status" value="1"/>
</dbReference>
<protein>
    <submittedName>
        <fullName evidence="2">DUF4123 domain-containing protein</fullName>
    </submittedName>
</protein>
<dbReference type="EMBL" id="CP074352">
    <property type="protein sequence ID" value="UYU30680.1"/>
    <property type="molecule type" value="Genomic_DNA"/>
</dbReference>
<dbReference type="Proteomes" id="UP001156318">
    <property type="component" value="Chromosome"/>
</dbReference>
<keyword evidence="3" id="KW-1185">Reference proteome</keyword>
<accession>A0ABY6JA31</accession>
<evidence type="ECO:0000313" key="2">
    <source>
        <dbReference type="EMBL" id="UYU30680.1"/>
    </source>
</evidence>
<reference evidence="2 3" key="1">
    <citation type="submission" date="2021-05" db="EMBL/GenBank/DDBJ databases">
        <title>Isolation, identification, and the growth promoting effects of Pantoea dispersa strain YSD J2 from the aboveground leaves of Cyperus esculentus L.Var. Sativus.</title>
        <authorList>
            <person name="Wang S."/>
            <person name="Tang X.M."/>
            <person name="Huang Y.N."/>
        </authorList>
    </citation>
    <scope>NUCLEOTIDE SEQUENCE [LARGE SCALE GENOMIC DNA]</scope>
    <source>
        <strain evidence="3">YSD YN2</strain>
    </source>
</reference>
<evidence type="ECO:0000259" key="1">
    <source>
        <dbReference type="Pfam" id="PF13503"/>
    </source>
</evidence>